<evidence type="ECO:0000313" key="4">
    <source>
        <dbReference type="Proteomes" id="UP000008804"/>
    </source>
</evidence>
<dbReference type="GO" id="GO:0003677">
    <property type="term" value="F:DNA binding"/>
    <property type="evidence" value="ECO:0007669"/>
    <property type="project" value="InterPro"/>
</dbReference>
<reference evidence="3 4" key="2">
    <citation type="submission" date="2010-03" db="EMBL/GenBank/DDBJ databases">
        <authorList>
            <person name="Pajon A."/>
        </authorList>
    </citation>
    <scope>NUCLEOTIDE SEQUENCE [LARGE SCALE GENOMIC DNA]</scope>
    <source>
        <strain evidence="4">L2-6</strain>
    </source>
</reference>
<dbReference type="Pfam" id="PF07508">
    <property type="entry name" value="Recombinase"/>
    <property type="match status" value="1"/>
</dbReference>
<gene>
    <name evidence="3" type="ORF">FP2_21330</name>
</gene>
<dbReference type="Gene3D" id="3.90.1750.20">
    <property type="entry name" value="Putative Large Serine Recombinase, Chain B, Domain 2"/>
    <property type="match status" value="1"/>
</dbReference>
<evidence type="ECO:0000259" key="2">
    <source>
        <dbReference type="PROSITE" id="PS51737"/>
    </source>
</evidence>
<evidence type="ECO:0000313" key="3">
    <source>
        <dbReference type="EMBL" id="CBK99514.1"/>
    </source>
</evidence>
<dbReference type="eggNOG" id="COG1961">
    <property type="taxonomic scope" value="Bacteria"/>
</dbReference>
<dbReference type="InterPro" id="IPR006119">
    <property type="entry name" value="Resolv_N"/>
</dbReference>
<dbReference type="InterPro" id="IPR011109">
    <property type="entry name" value="DNA_bind_recombinase_dom"/>
</dbReference>
<dbReference type="RefSeq" id="WP_015565156.1">
    <property type="nucleotide sequence ID" value="NC_021042.1"/>
</dbReference>
<sequence>MTENKNRVCCLYRVSTDKQVDFNSNHEADLPMQRKACHKFAEAKGWVIVHEEQEEGVSGHKVRAEARDKLQIIKDYARKGKFDILLVFMFDRIGRIADETPFVVEWFVRNGIRVWSTQEGEQRFDNHTDKLLNYIRFWQADGESEKTSVRTRTSLRQLVEEGHFKGGSAPYGYDLVKSGRINKRKHELYELHINEQEAEIVRLIFDKYVYEGYGAQRIATYLNNAGYRARSGKCWHPGSLRGMVGNLTYMGVLRCGDARSELMPELQIIPQEEFEAAQRIREDRSAHAAEEAEHHVPLRTRGQALLSNNVYCGHCGARLALTTSRKWRKLSDGTLDDTLRIRYTCYGKLRKQTDCTGQTGYTMHILDEIIDKMVREIFSRLRGIPKEQLITSRYAKEIAERKSHLQALQEERDKAEKDLLALKAEILAVIKGESAFPKDTLAEMIAAQEKKHTELETLCEEASAELERNAELMANVSQLYEELISYADLYDSASFEAKKMIVSQLIRRVDVYRGYQIHVDFNFDLAQYLENSDELAC</sequence>
<dbReference type="InterPro" id="IPR036162">
    <property type="entry name" value="Resolvase-like_N_sf"/>
</dbReference>
<dbReference type="HOGENOM" id="CLU_010686_18_12_9"/>
<dbReference type="InterPro" id="IPR050639">
    <property type="entry name" value="SSR_resolvase"/>
</dbReference>
<name>D4JZR5_9FIRM</name>
<feature type="coiled-coil region" evidence="1">
    <location>
        <begin position="398"/>
        <end position="465"/>
    </location>
</feature>
<dbReference type="PANTHER" id="PTHR30461:SF23">
    <property type="entry name" value="DNA RECOMBINASE-RELATED"/>
    <property type="match status" value="1"/>
</dbReference>
<protein>
    <submittedName>
        <fullName evidence="3">Site-specific recombinases, DNA invertase Pin homologs</fullName>
    </submittedName>
</protein>
<dbReference type="EMBL" id="FP929045">
    <property type="protein sequence ID" value="CBK99514.1"/>
    <property type="molecule type" value="Genomic_DNA"/>
</dbReference>
<dbReference type="Pfam" id="PF13408">
    <property type="entry name" value="Zn_ribbon_recom"/>
    <property type="match status" value="1"/>
</dbReference>
<feature type="domain" description="Recombinase" evidence="2">
    <location>
        <begin position="170"/>
        <end position="287"/>
    </location>
</feature>
<organism evidence="3 4">
    <name type="scientific">Faecalibacterium prausnitzii L2-6</name>
    <dbReference type="NCBI Taxonomy" id="718252"/>
    <lineage>
        <taxon>Bacteria</taxon>
        <taxon>Bacillati</taxon>
        <taxon>Bacillota</taxon>
        <taxon>Clostridia</taxon>
        <taxon>Eubacteriales</taxon>
        <taxon>Oscillospiraceae</taxon>
        <taxon>Faecalibacterium</taxon>
    </lineage>
</organism>
<proteinExistence type="predicted"/>
<evidence type="ECO:0000256" key="1">
    <source>
        <dbReference type="SAM" id="Coils"/>
    </source>
</evidence>
<dbReference type="InterPro" id="IPR038109">
    <property type="entry name" value="DNA_bind_recomb_sf"/>
</dbReference>
<dbReference type="BioCyc" id="FPRA718252:G1375-1819-MONOMER"/>
<reference evidence="3 4" key="1">
    <citation type="submission" date="2010-03" db="EMBL/GenBank/DDBJ databases">
        <title>The genome sequence of Faecalibacterium prausnitzii L2/6.</title>
        <authorList>
            <consortium name="metaHIT consortium -- http://www.metahit.eu/"/>
            <person name="Pajon A."/>
            <person name="Turner K."/>
            <person name="Parkhill J."/>
            <person name="Duncan S."/>
            <person name="Flint H."/>
        </authorList>
    </citation>
    <scope>NUCLEOTIDE SEQUENCE [LARGE SCALE GENOMIC DNA]</scope>
    <source>
        <strain evidence="4">L2-6</strain>
    </source>
</reference>
<dbReference type="KEGG" id="fpr:FP2_21330"/>
<dbReference type="AlphaFoldDB" id="D4JZR5"/>
<dbReference type="PATRIC" id="fig|718252.3.peg.319"/>
<dbReference type="Proteomes" id="UP000008804">
    <property type="component" value="Chromosome"/>
</dbReference>
<dbReference type="GO" id="GO:0000150">
    <property type="term" value="F:DNA strand exchange activity"/>
    <property type="evidence" value="ECO:0007669"/>
    <property type="project" value="InterPro"/>
</dbReference>
<dbReference type="Pfam" id="PF00239">
    <property type="entry name" value="Resolvase"/>
    <property type="match status" value="1"/>
</dbReference>
<accession>D4JZR5</accession>
<dbReference type="SMART" id="SM00857">
    <property type="entry name" value="Resolvase"/>
    <property type="match status" value="1"/>
</dbReference>
<dbReference type="STRING" id="718252.FP2_21330"/>
<keyword evidence="1" id="KW-0175">Coiled coil</keyword>
<dbReference type="PANTHER" id="PTHR30461">
    <property type="entry name" value="DNA-INVERTASE FROM LAMBDOID PROPHAGE"/>
    <property type="match status" value="1"/>
</dbReference>
<keyword evidence="4" id="KW-1185">Reference proteome</keyword>
<dbReference type="PROSITE" id="PS51737">
    <property type="entry name" value="RECOMBINASE_DNA_BIND"/>
    <property type="match status" value="1"/>
</dbReference>
<dbReference type="InterPro" id="IPR025827">
    <property type="entry name" value="Zn_ribbon_recom_dom"/>
</dbReference>
<dbReference type="Gene3D" id="3.40.50.1390">
    <property type="entry name" value="Resolvase, N-terminal catalytic domain"/>
    <property type="match status" value="1"/>
</dbReference>
<dbReference type="SUPFAM" id="SSF53041">
    <property type="entry name" value="Resolvase-like"/>
    <property type="match status" value="1"/>
</dbReference>
<dbReference type="CDD" id="cd00338">
    <property type="entry name" value="Ser_Recombinase"/>
    <property type="match status" value="1"/>
</dbReference>